<protein>
    <submittedName>
        <fullName evidence="4">Zf-4CXXC_R1 domain-containing protein</fullName>
    </submittedName>
</protein>
<feature type="compositionally biased region" description="Basic residues" evidence="1">
    <location>
        <begin position="131"/>
        <end position="141"/>
    </location>
</feature>
<dbReference type="SUPFAM" id="SSF57903">
    <property type="entry name" value="FYVE/PHD zinc finger"/>
    <property type="match status" value="1"/>
</dbReference>
<reference evidence="2 3" key="2">
    <citation type="submission" date="2018-11" db="EMBL/GenBank/DDBJ databases">
        <authorList>
            <consortium name="Pathogen Informatics"/>
        </authorList>
    </citation>
    <scope>NUCLEOTIDE SEQUENCE [LARGE SCALE GENOMIC DNA]</scope>
    <source>
        <strain evidence="2 3">Egypt</strain>
    </source>
</reference>
<dbReference type="Gene3D" id="3.30.40.10">
    <property type="entry name" value="Zinc/RING finger domain, C3HC4 (zinc finger)"/>
    <property type="match status" value="1"/>
</dbReference>
<keyword evidence="3" id="KW-1185">Reference proteome</keyword>
<evidence type="ECO:0000256" key="1">
    <source>
        <dbReference type="SAM" id="MobiDB-lite"/>
    </source>
</evidence>
<evidence type="ECO:0000313" key="2">
    <source>
        <dbReference type="EMBL" id="VDP93941.1"/>
    </source>
</evidence>
<dbReference type="EMBL" id="UZAN01065332">
    <property type="protein sequence ID" value="VDP93941.1"/>
    <property type="molecule type" value="Genomic_DNA"/>
</dbReference>
<name>A0A183BBT4_9TREM</name>
<dbReference type="CDD" id="cd15517">
    <property type="entry name" value="PHD_TCF19_like"/>
    <property type="match status" value="1"/>
</dbReference>
<evidence type="ECO:0000313" key="3">
    <source>
        <dbReference type="Proteomes" id="UP000272942"/>
    </source>
</evidence>
<organism evidence="4">
    <name type="scientific">Echinostoma caproni</name>
    <dbReference type="NCBI Taxonomy" id="27848"/>
    <lineage>
        <taxon>Eukaryota</taxon>
        <taxon>Metazoa</taxon>
        <taxon>Spiralia</taxon>
        <taxon>Lophotrochozoa</taxon>
        <taxon>Platyhelminthes</taxon>
        <taxon>Trematoda</taxon>
        <taxon>Digenea</taxon>
        <taxon>Plagiorchiida</taxon>
        <taxon>Echinostomata</taxon>
        <taxon>Echinostomatoidea</taxon>
        <taxon>Echinostomatidae</taxon>
        <taxon>Echinostoma</taxon>
    </lineage>
</organism>
<gene>
    <name evidence="2" type="ORF">ECPE_LOCUS16669</name>
</gene>
<reference evidence="4" key="1">
    <citation type="submission" date="2016-06" db="UniProtKB">
        <authorList>
            <consortium name="WormBaseParasite"/>
        </authorList>
    </citation>
    <scope>IDENTIFICATION</scope>
</reference>
<proteinExistence type="predicted"/>
<dbReference type="Proteomes" id="UP000272942">
    <property type="component" value="Unassembled WGS sequence"/>
</dbReference>
<dbReference type="InterPro" id="IPR013083">
    <property type="entry name" value="Znf_RING/FYVE/PHD"/>
</dbReference>
<evidence type="ECO:0000313" key="4">
    <source>
        <dbReference type="WBParaSite" id="ECPE_0001671201-mRNA-1"/>
    </source>
</evidence>
<accession>A0A183BBT4</accession>
<dbReference type="WBParaSite" id="ECPE_0001671201-mRNA-1">
    <property type="protein sequence ID" value="ECPE_0001671201-mRNA-1"/>
    <property type="gene ID" value="ECPE_0001671201"/>
</dbReference>
<dbReference type="InterPro" id="IPR011011">
    <property type="entry name" value="Znf_FYVE_PHD"/>
</dbReference>
<sequence length="165" mass="18067">MPRAAFPCLSFSGGKPAVKGIDCDVCYMWARKKCSGLKPELYAFHRQSTGLQWVCPHCFRAAVNALVMARSEVVSAQRTPVAVQDDAPVTRDKARTYAEVSATKEVEMNVGDPALIKAVGLKTPNPDPKAKTSHQLKHRGVEKKPQVAESGIHRKRVQDDRAGTL</sequence>
<feature type="region of interest" description="Disordered" evidence="1">
    <location>
        <begin position="120"/>
        <end position="165"/>
    </location>
</feature>
<dbReference type="AlphaFoldDB" id="A0A183BBT4"/>